<proteinExistence type="predicted"/>
<gene>
    <name evidence="1" type="ORF">PsYK624_074990</name>
</gene>
<comment type="caution">
    <text evidence="1">The sequence shown here is derived from an EMBL/GenBank/DDBJ whole genome shotgun (WGS) entry which is preliminary data.</text>
</comment>
<evidence type="ECO:0000313" key="1">
    <source>
        <dbReference type="EMBL" id="GJE91350.1"/>
    </source>
</evidence>
<protein>
    <submittedName>
        <fullName evidence="1">Uncharacterized protein</fullName>
    </submittedName>
</protein>
<dbReference type="AlphaFoldDB" id="A0A9P3GCH8"/>
<dbReference type="EMBL" id="BPQB01000021">
    <property type="protein sequence ID" value="GJE91350.1"/>
    <property type="molecule type" value="Genomic_DNA"/>
</dbReference>
<dbReference type="Proteomes" id="UP000703269">
    <property type="component" value="Unassembled WGS sequence"/>
</dbReference>
<organism evidence="1 2">
    <name type="scientific">Phanerochaete sordida</name>
    <dbReference type="NCBI Taxonomy" id="48140"/>
    <lineage>
        <taxon>Eukaryota</taxon>
        <taxon>Fungi</taxon>
        <taxon>Dikarya</taxon>
        <taxon>Basidiomycota</taxon>
        <taxon>Agaricomycotina</taxon>
        <taxon>Agaricomycetes</taxon>
        <taxon>Polyporales</taxon>
        <taxon>Phanerochaetaceae</taxon>
        <taxon>Phanerochaete</taxon>
    </lineage>
</organism>
<accession>A0A9P3GCH8</accession>
<reference evidence="1 2" key="1">
    <citation type="submission" date="2021-08" db="EMBL/GenBank/DDBJ databases">
        <title>Draft Genome Sequence of Phanerochaete sordida strain YK-624.</title>
        <authorList>
            <person name="Mori T."/>
            <person name="Dohra H."/>
            <person name="Suzuki T."/>
            <person name="Kawagishi H."/>
            <person name="Hirai H."/>
        </authorList>
    </citation>
    <scope>NUCLEOTIDE SEQUENCE [LARGE SCALE GENOMIC DNA]</scope>
    <source>
        <strain evidence="1 2">YK-624</strain>
    </source>
</reference>
<name>A0A9P3GCH8_9APHY</name>
<keyword evidence="2" id="KW-1185">Reference proteome</keyword>
<sequence>MFQTTVLLLDTRPPTFSSREGWLHFMNGTLRFLSVQRPHESLDFLGLLLPPAPGRSRDTLIPLRRGDRCTIPRSPLA</sequence>
<evidence type="ECO:0000313" key="2">
    <source>
        <dbReference type="Proteomes" id="UP000703269"/>
    </source>
</evidence>